<keyword evidence="2" id="KW-0472">Membrane</keyword>
<feature type="transmembrane region" description="Helical" evidence="2">
    <location>
        <begin position="102"/>
        <end position="124"/>
    </location>
</feature>
<gene>
    <name evidence="3" type="ORF">BJY18_001532</name>
</gene>
<keyword evidence="2" id="KW-0812">Transmembrane</keyword>
<protein>
    <submittedName>
        <fullName evidence="3">Uncharacterized protein</fullName>
    </submittedName>
</protein>
<evidence type="ECO:0000256" key="2">
    <source>
        <dbReference type="SAM" id="Phobius"/>
    </source>
</evidence>
<evidence type="ECO:0000313" key="3">
    <source>
        <dbReference type="EMBL" id="MBB4684047.1"/>
    </source>
</evidence>
<sequence>MNDEPLEINSDNHPGTGPHTGTSRPRPRLDRRRLFRVIAVVWAVAMLLAAVIGAMLNFAEAARACSRGLGAAGAGWAEVTFRSSISVTCHARGGTFDIPMNGAAAVVLFGGLGLVGLAVAGLVLRIAGD</sequence>
<dbReference type="Proteomes" id="UP000581769">
    <property type="component" value="Unassembled WGS sequence"/>
</dbReference>
<dbReference type="AlphaFoldDB" id="A0A840IRP6"/>
<evidence type="ECO:0000313" key="4">
    <source>
        <dbReference type="Proteomes" id="UP000581769"/>
    </source>
</evidence>
<keyword evidence="4" id="KW-1185">Reference proteome</keyword>
<dbReference type="RefSeq" id="WP_184778873.1">
    <property type="nucleotide sequence ID" value="NZ_JACHMG010000001.1"/>
</dbReference>
<dbReference type="EMBL" id="JACHMG010000001">
    <property type="protein sequence ID" value="MBB4684047.1"/>
    <property type="molecule type" value="Genomic_DNA"/>
</dbReference>
<accession>A0A840IRP6</accession>
<reference evidence="3 4" key="1">
    <citation type="submission" date="2020-08" db="EMBL/GenBank/DDBJ databases">
        <title>Sequencing the genomes of 1000 actinobacteria strains.</title>
        <authorList>
            <person name="Klenk H.-P."/>
        </authorList>
    </citation>
    <scope>NUCLEOTIDE SEQUENCE [LARGE SCALE GENOMIC DNA]</scope>
    <source>
        <strain evidence="3 4">DSM 45859</strain>
    </source>
</reference>
<proteinExistence type="predicted"/>
<organism evidence="3 4">
    <name type="scientific">Amycolatopsis jiangsuensis</name>
    <dbReference type="NCBI Taxonomy" id="1181879"/>
    <lineage>
        <taxon>Bacteria</taxon>
        <taxon>Bacillati</taxon>
        <taxon>Actinomycetota</taxon>
        <taxon>Actinomycetes</taxon>
        <taxon>Pseudonocardiales</taxon>
        <taxon>Pseudonocardiaceae</taxon>
        <taxon>Amycolatopsis</taxon>
    </lineage>
</organism>
<keyword evidence="2" id="KW-1133">Transmembrane helix</keyword>
<name>A0A840IRP6_9PSEU</name>
<feature type="compositionally biased region" description="Polar residues" evidence="1">
    <location>
        <begin position="9"/>
        <end position="23"/>
    </location>
</feature>
<evidence type="ECO:0000256" key="1">
    <source>
        <dbReference type="SAM" id="MobiDB-lite"/>
    </source>
</evidence>
<feature type="transmembrane region" description="Helical" evidence="2">
    <location>
        <begin position="34"/>
        <end position="59"/>
    </location>
</feature>
<comment type="caution">
    <text evidence="3">The sequence shown here is derived from an EMBL/GenBank/DDBJ whole genome shotgun (WGS) entry which is preliminary data.</text>
</comment>
<feature type="region of interest" description="Disordered" evidence="1">
    <location>
        <begin position="1"/>
        <end position="27"/>
    </location>
</feature>